<evidence type="ECO:0000256" key="8">
    <source>
        <dbReference type="ARBA" id="ARBA00022776"/>
    </source>
</evidence>
<keyword evidence="12" id="KW-0539">Nucleus</keyword>
<evidence type="ECO:0000256" key="10">
    <source>
        <dbReference type="ARBA" id="ARBA00022853"/>
    </source>
</evidence>
<dbReference type="OMA" id="RPQHQWP"/>
<evidence type="ECO:0000256" key="4">
    <source>
        <dbReference type="ARBA" id="ARBA00019437"/>
    </source>
</evidence>
<dbReference type="STRING" id="400727.A0A2T7NNE0"/>
<dbReference type="EMBL" id="PZQS01000010">
    <property type="protein sequence ID" value="PVD22690.1"/>
    <property type="molecule type" value="Genomic_DNA"/>
</dbReference>
<dbReference type="GO" id="GO:0016604">
    <property type="term" value="C:nuclear body"/>
    <property type="evidence" value="ECO:0007669"/>
    <property type="project" value="TreeGrafter"/>
</dbReference>
<name>A0A2T7NNE0_POMCA</name>
<evidence type="ECO:0000256" key="9">
    <source>
        <dbReference type="ARBA" id="ARBA00022786"/>
    </source>
</evidence>
<keyword evidence="11" id="KW-0234">DNA repair</keyword>
<keyword evidence="10" id="KW-0156">Chromatin regulator</keyword>
<dbReference type="GO" id="GO:0045739">
    <property type="term" value="P:positive regulation of DNA repair"/>
    <property type="evidence" value="ECO:0007669"/>
    <property type="project" value="InterPro"/>
</dbReference>
<dbReference type="CDD" id="cd21502">
    <property type="entry name" value="vWA_BABAM1"/>
    <property type="match status" value="1"/>
</dbReference>
<evidence type="ECO:0000256" key="14">
    <source>
        <dbReference type="ARBA" id="ARBA00030984"/>
    </source>
</evidence>
<dbReference type="Proteomes" id="UP000245119">
    <property type="component" value="Linkage Group LG10"/>
</dbReference>
<dbReference type="SUPFAM" id="SSF53300">
    <property type="entry name" value="vWA-like"/>
    <property type="match status" value="1"/>
</dbReference>
<keyword evidence="8" id="KW-0498">Mitosis</keyword>
<dbReference type="GO" id="GO:0070531">
    <property type="term" value="C:BRCA1-A complex"/>
    <property type="evidence" value="ECO:0007669"/>
    <property type="project" value="InterPro"/>
</dbReference>
<reference evidence="17 18" key="1">
    <citation type="submission" date="2018-04" db="EMBL/GenBank/DDBJ databases">
        <title>The genome of golden apple snail Pomacea canaliculata provides insight into stress tolerance and invasive adaptation.</title>
        <authorList>
            <person name="Liu C."/>
            <person name="Liu B."/>
            <person name="Ren Y."/>
            <person name="Zhang Y."/>
            <person name="Wang H."/>
            <person name="Li S."/>
            <person name="Jiang F."/>
            <person name="Yin L."/>
            <person name="Zhang G."/>
            <person name="Qian W."/>
            <person name="Fan W."/>
        </authorList>
    </citation>
    <scope>NUCLEOTIDE SEQUENCE [LARGE SCALE GENOMIC DNA]</scope>
    <source>
        <strain evidence="17">SZHN2017</strain>
        <tissue evidence="17">Muscle</tissue>
    </source>
</reference>
<comment type="similarity">
    <text evidence="3">Belongs to the BABAM1 family.</text>
</comment>
<organism evidence="17 18">
    <name type="scientific">Pomacea canaliculata</name>
    <name type="common">Golden apple snail</name>
    <dbReference type="NCBI Taxonomy" id="400727"/>
    <lineage>
        <taxon>Eukaryota</taxon>
        <taxon>Metazoa</taxon>
        <taxon>Spiralia</taxon>
        <taxon>Lophotrochozoa</taxon>
        <taxon>Mollusca</taxon>
        <taxon>Gastropoda</taxon>
        <taxon>Caenogastropoda</taxon>
        <taxon>Architaenioglossa</taxon>
        <taxon>Ampullarioidea</taxon>
        <taxon>Ampullariidae</taxon>
        <taxon>Pomacea</taxon>
    </lineage>
</organism>
<comment type="subcellular location">
    <subcellularLocation>
        <location evidence="2">Cytoplasm</location>
    </subcellularLocation>
    <subcellularLocation>
        <location evidence="1">Nucleus</location>
    </subcellularLocation>
</comment>
<comment type="caution">
    <text evidence="17">The sequence shown here is derived from an EMBL/GenBank/DDBJ whole genome shotgun (WGS) entry which is preliminary data.</text>
</comment>
<keyword evidence="18" id="KW-1185">Reference proteome</keyword>
<evidence type="ECO:0000256" key="11">
    <source>
        <dbReference type="ARBA" id="ARBA00023204"/>
    </source>
</evidence>
<keyword evidence="7" id="KW-0227">DNA damage</keyword>
<evidence type="ECO:0000256" key="5">
    <source>
        <dbReference type="ARBA" id="ARBA00022490"/>
    </source>
</evidence>
<evidence type="ECO:0000256" key="13">
    <source>
        <dbReference type="ARBA" id="ARBA00023306"/>
    </source>
</evidence>
<evidence type="ECO:0000313" key="17">
    <source>
        <dbReference type="EMBL" id="PVD22690.1"/>
    </source>
</evidence>
<evidence type="ECO:0000256" key="16">
    <source>
        <dbReference type="SAM" id="MobiDB-lite"/>
    </source>
</evidence>
<dbReference type="GO" id="GO:0007095">
    <property type="term" value="P:mitotic G2 DNA damage checkpoint signaling"/>
    <property type="evidence" value="ECO:0007669"/>
    <property type="project" value="TreeGrafter"/>
</dbReference>
<dbReference type="InterPro" id="IPR026126">
    <property type="entry name" value="BABAM1"/>
</dbReference>
<feature type="compositionally biased region" description="Acidic residues" evidence="16">
    <location>
        <begin position="25"/>
        <end position="34"/>
    </location>
</feature>
<dbReference type="GO" id="GO:0006325">
    <property type="term" value="P:chromatin organization"/>
    <property type="evidence" value="ECO:0007669"/>
    <property type="project" value="UniProtKB-KW"/>
</dbReference>
<keyword evidence="13" id="KW-0131">Cell cycle</keyword>
<dbReference type="GO" id="GO:0070552">
    <property type="term" value="C:BRISC complex"/>
    <property type="evidence" value="ECO:0007669"/>
    <property type="project" value="InterPro"/>
</dbReference>
<dbReference type="Gene3D" id="3.40.50.410">
    <property type="entry name" value="von Willebrand factor, type A domain"/>
    <property type="match status" value="1"/>
</dbReference>
<keyword evidence="5" id="KW-0963">Cytoplasm</keyword>
<sequence>MEGIDTNVQDHNITCDPENQVLESDSQDEKETDTDLPTVSERYEKKESDNAETLQTSETIIFQSEEENYKKERSPPISLPEVKCPRINCTEKILFCLDLSKEMSETVFRSRVGDKLSALTETKKAMRIYIMNKNKINSRHEYALAVFHDNAMLLKDFTSKPKEIINLFEELEGGQSSGKFDISDLFQLIHDNVELPQVIGDVQIVPPSYIVRVIFIYGRSHCIPLFSDRQLHLQLEQSPYFFVDVLYVHEPPSSENNCEDIFTHLCDLDHKGLSYILEASSLTRLFDSFAKLLAHPLQRPLQRQASYHISSSQLHEEQGT</sequence>
<dbReference type="GO" id="GO:0006302">
    <property type="term" value="P:double-strand break repair"/>
    <property type="evidence" value="ECO:0007669"/>
    <property type="project" value="TreeGrafter"/>
</dbReference>
<evidence type="ECO:0000256" key="7">
    <source>
        <dbReference type="ARBA" id="ARBA00022763"/>
    </source>
</evidence>
<dbReference type="InterPro" id="IPR036465">
    <property type="entry name" value="vWFA_dom_sf"/>
</dbReference>
<dbReference type="GO" id="GO:0005737">
    <property type="term" value="C:cytoplasm"/>
    <property type="evidence" value="ECO:0007669"/>
    <property type="project" value="UniProtKB-SubCell"/>
</dbReference>
<accession>A0A2T7NNE0</accession>
<dbReference type="PANTHER" id="PTHR15660:SF1">
    <property type="entry name" value="BRISC AND BRCA1-A COMPLEX MEMBER 1"/>
    <property type="match status" value="1"/>
</dbReference>
<evidence type="ECO:0000313" key="18">
    <source>
        <dbReference type="Proteomes" id="UP000245119"/>
    </source>
</evidence>
<evidence type="ECO:0000256" key="1">
    <source>
        <dbReference type="ARBA" id="ARBA00004123"/>
    </source>
</evidence>
<evidence type="ECO:0000256" key="12">
    <source>
        <dbReference type="ARBA" id="ARBA00023242"/>
    </source>
</evidence>
<evidence type="ECO:0000256" key="6">
    <source>
        <dbReference type="ARBA" id="ARBA00022618"/>
    </source>
</evidence>
<evidence type="ECO:0000256" key="3">
    <source>
        <dbReference type="ARBA" id="ARBA00010809"/>
    </source>
</evidence>
<evidence type="ECO:0000256" key="2">
    <source>
        <dbReference type="ARBA" id="ARBA00004496"/>
    </source>
</evidence>
<dbReference type="PANTHER" id="PTHR15660">
    <property type="entry name" value="BRISC AND BRCA1-A COMPLEX MEMBER 1"/>
    <property type="match status" value="1"/>
</dbReference>
<dbReference type="OrthoDB" id="547311at2759"/>
<proteinExistence type="inferred from homology"/>
<gene>
    <name evidence="17" type="ORF">C0Q70_15945</name>
</gene>
<dbReference type="AlphaFoldDB" id="A0A2T7NNE0"/>
<keyword evidence="9" id="KW-0833">Ubl conjugation pathway</keyword>
<feature type="region of interest" description="Disordered" evidence="16">
    <location>
        <begin position="1"/>
        <end position="56"/>
    </location>
</feature>
<keyword evidence="6" id="KW-0132">Cell division</keyword>
<dbReference type="GO" id="GO:0051301">
    <property type="term" value="P:cell division"/>
    <property type="evidence" value="ECO:0007669"/>
    <property type="project" value="UniProtKB-KW"/>
</dbReference>
<feature type="compositionally biased region" description="Polar residues" evidence="16">
    <location>
        <begin position="1"/>
        <end position="12"/>
    </location>
</feature>
<protein>
    <recommendedName>
        <fullName evidence="4">BRISC and BRCA1-A complex member 1</fullName>
    </recommendedName>
    <alternativeName>
        <fullName evidence="14">Mediator of RAP80 interactions and targeting subunit of 40 kDa</fullName>
    </alternativeName>
    <alternativeName>
        <fullName evidence="15">New component of the BRCA1-A complex</fullName>
    </alternativeName>
</protein>
<evidence type="ECO:0000256" key="15">
    <source>
        <dbReference type="ARBA" id="ARBA00031038"/>
    </source>
</evidence>